<sequence length="667" mass="71428">MLSLAAVLLVVLATYSIVTVNNTRTSASSGNASAGFYASEAALNARAEAVRQKFKGFEVPAGVTPSAASPCQGTNKGLGDFACQSNVVAGRTVTSYVEKGGSTTITIPPGEDFENLTADETPFTVRGQALGTTGNPEAITELTFRSRLVPLFQFAVFFGKDLEFTNTANLNLSGPVHTNGNLFLDAGATLYIKGQTTAAGRLYRGWKHGNNCSAGTVQLDDAGNTARTIPCGAGRTELSSSTTNAFGGRLKRVPSLELPEVAQLQPNPGAQYWDKADIRIVLRRRGSSDNWDPMFVNASKTIINLSGVGCLLGESLGTSTSFRDNREAEYWENGGRDARGQQDAGRANRRMLEIDVRQLLTCVGTPGNASLLGISGLADETDGGLVIYATVEDGTTGIAQDGPNHYAVRLKNAALLQSNNAFHPKPKGITFVSDEAVFLQGNFNSSADRASGWIPASVISDTVNVISAGWDGATRCTTRYGTKTYGVSRTYRNISSYAGFLNDLGGRWNFYTDLAQGDLVSGDAKSQLPLFCRYAGATTIKAGILSATTSSGTIPGPPVQDGEGTLDRGPQSGGVHNMMRFHEDWGSNSGDLTYPGSAVTYTYTGSLVSLSQPLHAFGTFILGNNRYQPPQRNWTFEEQFRRAENLPPLTPRFVYLRQDNFTRQFEQ</sequence>
<proteinExistence type="predicted"/>
<keyword evidence="2" id="KW-1185">Reference proteome</keyword>
<dbReference type="EMBL" id="BMOM01000026">
    <property type="protein sequence ID" value="GGM16918.1"/>
    <property type="molecule type" value="Genomic_DNA"/>
</dbReference>
<protein>
    <recommendedName>
        <fullName evidence="3">DUF4900 domain-containing protein</fullName>
    </recommendedName>
</protein>
<evidence type="ECO:0000313" key="1">
    <source>
        <dbReference type="EMBL" id="GGM16918.1"/>
    </source>
</evidence>
<gene>
    <name evidence="1" type="ORF">GCM10010841_26520</name>
</gene>
<reference evidence="2" key="1">
    <citation type="journal article" date="2019" name="Int. J. Syst. Evol. Microbiol.">
        <title>The Global Catalogue of Microorganisms (GCM) 10K type strain sequencing project: providing services to taxonomists for standard genome sequencing and annotation.</title>
        <authorList>
            <consortium name="The Broad Institute Genomics Platform"/>
            <consortium name="The Broad Institute Genome Sequencing Center for Infectious Disease"/>
            <person name="Wu L."/>
            <person name="Ma J."/>
        </authorList>
    </citation>
    <scope>NUCLEOTIDE SEQUENCE [LARGE SCALE GENOMIC DNA]</scope>
    <source>
        <strain evidence="2">JCM 15443</strain>
    </source>
</reference>
<comment type="caution">
    <text evidence="1">The sequence shown here is derived from an EMBL/GenBank/DDBJ whole genome shotgun (WGS) entry which is preliminary data.</text>
</comment>
<name>A0ABQ2GY97_9DEIO</name>
<dbReference type="Proteomes" id="UP000661918">
    <property type="component" value="Unassembled WGS sequence"/>
</dbReference>
<evidence type="ECO:0008006" key="3">
    <source>
        <dbReference type="Google" id="ProtNLM"/>
    </source>
</evidence>
<accession>A0ABQ2GY97</accession>
<organism evidence="1 2">
    <name type="scientific">Deinococcus aerophilus</name>
    <dbReference type="NCBI Taxonomy" id="522488"/>
    <lineage>
        <taxon>Bacteria</taxon>
        <taxon>Thermotogati</taxon>
        <taxon>Deinococcota</taxon>
        <taxon>Deinococci</taxon>
        <taxon>Deinococcales</taxon>
        <taxon>Deinococcaceae</taxon>
        <taxon>Deinococcus</taxon>
    </lineage>
</organism>
<evidence type="ECO:0000313" key="2">
    <source>
        <dbReference type="Proteomes" id="UP000661918"/>
    </source>
</evidence>